<protein>
    <submittedName>
        <fullName evidence="7">Tyrosine recombinase XerC</fullName>
    </submittedName>
</protein>
<keyword evidence="2" id="KW-0229">DNA integration</keyword>
<dbReference type="InterPro" id="IPR046668">
    <property type="entry name" value="DUF6538"/>
</dbReference>
<dbReference type="InterPro" id="IPR002104">
    <property type="entry name" value="Integrase_catalytic"/>
</dbReference>
<dbReference type="PANTHER" id="PTHR30349:SF41">
    <property type="entry name" value="INTEGRASE_RECOMBINASE PROTEIN MJ0367-RELATED"/>
    <property type="match status" value="1"/>
</dbReference>
<evidence type="ECO:0000256" key="4">
    <source>
        <dbReference type="ARBA" id="ARBA00023172"/>
    </source>
</evidence>
<evidence type="ECO:0000313" key="7">
    <source>
        <dbReference type="EMBL" id="GJD93127.1"/>
    </source>
</evidence>
<dbReference type="CDD" id="cd01184">
    <property type="entry name" value="INT_C_like_1"/>
    <property type="match status" value="1"/>
</dbReference>
<dbReference type="EMBL" id="BPQP01000004">
    <property type="protein sequence ID" value="GJD93127.1"/>
    <property type="molecule type" value="Genomic_DNA"/>
</dbReference>
<keyword evidence="8" id="KW-1185">Reference proteome</keyword>
<dbReference type="Gene3D" id="1.10.443.10">
    <property type="entry name" value="Intergrase catalytic core"/>
    <property type="match status" value="1"/>
</dbReference>
<dbReference type="Pfam" id="PF20172">
    <property type="entry name" value="DUF6538"/>
    <property type="match status" value="1"/>
</dbReference>
<feature type="compositionally biased region" description="Basic residues" evidence="5">
    <location>
        <begin position="606"/>
        <end position="618"/>
    </location>
</feature>
<feature type="region of interest" description="Disordered" evidence="5">
    <location>
        <begin position="599"/>
        <end position="628"/>
    </location>
</feature>
<evidence type="ECO:0000259" key="6">
    <source>
        <dbReference type="PROSITE" id="PS51898"/>
    </source>
</evidence>
<evidence type="ECO:0000256" key="1">
    <source>
        <dbReference type="ARBA" id="ARBA00008857"/>
    </source>
</evidence>
<feature type="domain" description="Tyr recombinase" evidence="6">
    <location>
        <begin position="374"/>
        <end position="581"/>
    </location>
</feature>
<dbReference type="SUPFAM" id="SSF56349">
    <property type="entry name" value="DNA breaking-rejoining enzymes"/>
    <property type="match status" value="1"/>
</dbReference>
<comment type="similarity">
    <text evidence="1">Belongs to the 'phage' integrase family.</text>
</comment>
<reference evidence="7" key="1">
    <citation type="journal article" date="2021" name="Front. Microbiol.">
        <title>Comprehensive Comparative Genomics and Phenotyping of Methylobacterium Species.</title>
        <authorList>
            <person name="Alessa O."/>
            <person name="Ogura Y."/>
            <person name="Fujitani Y."/>
            <person name="Takami H."/>
            <person name="Hayashi T."/>
            <person name="Sahin N."/>
            <person name="Tani A."/>
        </authorList>
    </citation>
    <scope>NUCLEOTIDE SEQUENCE</scope>
    <source>
        <strain evidence="7">DSM 19015</strain>
    </source>
</reference>
<organism evidence="7 8">
    <name type="scientific">Methylobacterium iners</name>
    <dbReference type="NCBI Taxonomy" id="418707"/>
    <lineage>
        <taxon>Bacteria</taxon>
        <taxon>Pseudomonadati</taxon>
        <taxon>Pseudomonadota</taxon>
        <taxon>Alphaproteobacteria</taxon>
        <taxon>Hyphomicrobiales</taxon>
        <taxon>Methylobacteriaceae</taxon>
        <taxon>Methylobacterium</taxon>
    </lineage>
</organism>
<dbReference type="Pfam" id="PF00589">
    <property type="entry name" value="Phage_integrase"/>
    <property type="match status" value="1"/>
</dbReference>
<dbReference type="InterPro" id="IPR011010">
    <property type="entry name" value="DNA_brk_join_enz"/>
</dbReference>
<evidence type="ECO:0000256" key="3">
    <source>
        <dbReference type="ARBA" id="ARBA00023125"/>
    </source>
</evidence>
<name>A0ABQ4RSG1_9HYPH</name>
<comment type="caution">
    <text evidence="7">The sequence shown here is derived from an EMBL/GenBank/DDBJ whole genome shotgun (WGS) entry which is preliminary data.</text>
</comment>
<reference evidence="7" key="2">
    <citation type="submission" date="2021-08" db="EMBL/GenBank/DDBJ databases">
        <authorList>
            <person name="Tani A."/>
            <person name="Ola A."/>
            <person name="Ogura Y."/>
            <person name="Katsura K."/>
            <person name="Hayashi T."/>
        </authorList>
    </citation>
    <scope>NUCLEOTIDE SEQUENCE</scope>
    <source>
        <strain evidence="7">DSM 19015</strain>
    </source>
</reference>
<dbReference type="PANTHER" id="PTHR30349">
    <property type="entry name" value="PHAGE INTEGRASE-RELATED"/>
    <property type="match status" value="1"/>
</dbReference>
<dbReference type="InterPro" id="IPR013762">
    <property type="entry name" value="Integrase-like_cat_sf"/>
</dbReference>
<sequence>MARLVNVTRRAGIFHFRRVVPLNLRARLQRRELVRSLGTTCSSAAKLRADLLYRESERLFVAASTMLPQDQLARLVQDFYTLVLDIDDHRRLLEGALEEEDHAFQVAFLEDLINRHRSALARNQFEDVELATSVILRRQGITPESLGPGEHNQIRQAILRAGIDLAQQLRARYDGNFNYEPRDKLLQTPIAATPKYVTSVTAAGAIPSITVFSDSLPPVTDTPAVSKVQASASLDGPLLSVVGQEFRRDQHSTKTWDAQTANQASATYRLFIEACGDRPLAAYGRPDADRFRKQVSLMPCDYSKAVQYRGLTVPQIVEKAEVEAVTRAVKRLSQRTVKRHFSALSALWSSSISAGAVKENIFAGFRFAAAKRAKDQRPMWLRSELRQLLSTPVWTGCKSDVRRGEPGSLILRDEYYWIPLIGVFSGMRQEEICQLHVADVREEEGITFFDLNERPPRKLKNATAVRRVPVHKELVRLGLLDHVTACRRAGEALLFSNLTRGGADARLGHAFSKWFTRYRQEQGLYRSGLDFHALRHTATTLMHQADANPVVVDHVTGHTTEGETSRYTKGSTLLQLQDAINLIDLHFDVTSLALTKGLKVTTGPGRKPHPSTRKKRAARSSNLTTRKR</sequence>
<keyword evidence="3" id="KW-0238">DNA-binding</keyword>
<dbReference type="RefSeq" id="WP_238242331.1">
    <property type="nucleotide sequence ID" value="NZ_BPQP01000004.1"/>
</dbReference>
<evidence type="ECO:0000256" key="2">
    <source>
        <dbReference type="ARBA" id="ARBA00022908"/>
    </source>
</evidence>
<dbReference type="PROSITE" id="PS51898">
    <property type="entry name" value="TYR_RECOMBINASE"/>
    <property type="match status" value="1"/>
</dbReference>
<dbReference type="Proteomes" id="UP001055125">
    <property type="component" value="Unassembled WGS sequence"/>
</dbReference>
<keyword evidence="4" id="KW-0233">DNA recombination</keyword>
<accession>A0ABQ4RSG1</accession>
<feature type="compositionally biased region" description="Polar residues" evidence="5">
    <location>
        <begin position="619"/>
        <end position="628"/>
    </location>
</feature>
<evidence type="ECO:0000313" key="8">
    <source>
        <dbReference type="Proteomes" id="UP001055125"/>
    </source>
</evidence>
<dbReference type="InterPro" id="IPR050090">
    <property type="entry name" value="Tyrosine_recombinase_XerCD"/>
</dbReference>
<evidence type="ECO:0000256" key="5">
    <source>
        <dbReference type="SAM" id="MobiDB-lite"/>
    </source>
</evidence>
<gene>
    <name evidence="7" type="primary">xerC_3</name>
    <name evidence="7" type="ORF">OCOJLMKI_0317</name>
</gene>
<proteinExistence type="inferred from homology"/>